<dbReference type="Proteomes" id="UP000058857">
    <property type="component" value="Chromosome 2"/>
</dbReference>
<evidence type="ECO:0000313" key="3">
    <source>
        <dbReference type="Proteomes" id="UP000058857"/>
    </source>
</evidence>
<dbReference type="AlphaFoldDB" id="A0A0S2IXS9"/>
<gene>
    <name evidence="1" type="ORF">LBBP_04321</name>
    <name evidence="2" type="ORF">LBBP_04369</name>
</gene>
<evidence type="ECO:0000313" key="2">
    <source>
        <dbReference type="EMBL" id="ALO28478.1"/>
    </source>
</evidence>
<organism evidence="1">
    <name type="scientific">Leptospira borgpetersenii serovar Ballum</name>
    <dbReference type="NCBI Taxonomy" id="280505"/>
    <lineage>
        <taxon>Bacteria</taxon>
        <taxon>Pseudomonadati</taxon>
        <taxon>Spirochaetota</taxon>
        <taxon>Spirochaetia</taxon>
        <taxon>Leptospirales</taxon>
        <taxon>Leptospiraceae</taxon>
        <taxon>Leptospira</taxon>
    </lineage>
</organism>
<reference evidence="1 3" key="1">
    <citation type="journal article" date="2015" name="PLoS Negl. Trop. Dis.">
        <title>Distribution of Plasmids in Distinct Leptospira Pathogenic Species.</title>
        <authorList>
            <person name="Wang Y."/>
            <person name="Zhuang X."/>
            <person name="Zhong Y."/>
            <person name="Zhang C."/>
            <person name="Zhang Y."/>
            <person name="Zeng L."/>
            <person name="Zhu Y."/>
            <person name="He P."/>
            <person name="Dong K."/>
            <person name="Pal U."/>
            <person name="Guo X."/>
            <person name="Qin J."/>
        </authorList>
    </citation>
    <scope>NUCLEOTIDE SEQUENCE [LARGE SCALE GENOMIC DNA]</scope>
    <source>
        <strain evidence="1 3">56604</strain>
    </source>
</reference>
<dbReference type="EMBL" id="CP012030">
    <property type="protein sequence ID" value="ALO28478.1"/>
    <property type="molecule type" value="Genomic_DNA"/>
</dbReference>
<proteinExistence type="predicted"/>
<sequence length="39" mass="4750">MLDLLQKNQQFWIRLNFVSASISLQKPSVNFWYYFHASE</sequence>
<evidence type="ECO:0000313" key="1">
    <source>
        <dbReference type="EMBL" id="ALO28433.1"/>
    </source>
</evidence>
<dbReference type="EMBL" id="CP012030">
    <property type="protein sequence ID" value="ALO28433.1"/>
    <property type="molecule type" value="Genomic_DNA"/>
</dbReference>
<accession>A0A0S2IXS9</accession>
<dbReference type="PATRIC" id="fig|280505.15.peg.4211"/>
<protein>
    <submittedName>
        <fullName evidence="1">Uncharacterized protein</fullName>
    </submittedName>
</protein>
<name>A0A0S2IXS9_LEPBO</name>